<gene>
    <name evidence="2" type="ORF">DFH08DRAFT_1021489</name>
</gene>
<evidence type="ECO:0000313" key="2">
    <source>
        <dbReference type="EMBL" id="KAJ7331383.1"/>
    </source>
</evidence>
<organism evidence="2 3">
    <name type="scientific">Mycena albidolilacea</name>
    <dbReference type="NCBI Taxonomy" id="1033008"/>
    <lineage>
        <taxon>Eukaryota</taxon>
        <taxon>Fungi</taxon>
        <taxon>Dikarya</taxon>
        <taxon>Basidiomycota</taxon>
        <taxon>Agaricomycotina</taxon>
        <taxon>Agaricomycetes</taxon>
        <taxon>Agaricomycetidae</taxon>
        <taxon>Agaricales</taxon>
        <taxon>Marasmiineae</taxon>
        <taxon>Mycenaceae</taxon>
        <taxon>Mycena</taxon>
    </lineage>
</organism>
<feature type="compositionally biased region" description="Polar residues" evidence="1">
    <location>
        <begin position="67"/>
        <end position="82"/>
    </location>
</feature>
<dbReference type="AlphaFoldDB" id="A0AAD6ZPD6"/>
<comment type="caution">
    <text evidence="2">The sequence shown here is derived from an EMBL/GenBank/DDBJ whole genome shotgun (WGS) entry which is preliminary data.</text>
</comment>
<evidence type="ECO:0000313" key="3">
    <source>
        <dbReference type="Proteomes" id="UP001218218"/>
    </source>
</evidence>
<sequence length="307" mass="34261">MNFFTEAQRRSLMENSHYLGAADIRNEVIWKKSGQENTLVAKDSVAAEDEHATESDSNEKKEDDNSEGSTVDSEPESDPTTFLTPAPLVFIAQISPESCFLMPDGNWKGPTEYAQSFTDVKLNCLAVVPSQTPVYVNDFTNVVGNIQWFMAQSETAGYSKQGIFNASETQKRSIKLRHVLFQKVNAEEDIESIENWPVNNENARKAATELKKNHRIIPLPAYDIHGNLIHPTQYRDTLKGAVVRVTVLLKHWSITAKDNVNGRDTYTADIENLRVLVAAPKFGGSPKAARKIAQTDPGSPSKKQRRI</sequence>
<reference evidence="2" key="1">
    <citation type="submission" date="2023-03" db="EMBL/GenBank/DDBJ databases">
        <title>Massive genome expansion in bonnet fungi (Mycena s.s.) driven by repeated elements and novel gene families across ecological guilds.</title>
        <authorList>
            <consortium name="Lawrence Berkeley National Laboratory"/>
            <person name="Harder C.B."/>
            <person name="Miyauchi S."/>
            <person name="Viragh M."/>
            <person name="Kuo A."/>
            <person name="Thoen E."/>
            <person name="Andreopoulos B."/>
            <person name="Lu D."/>
            <person name="Skrede I."/>
            <person name="Drula E."/>
            <person name="Henrissat B."/>
            <person name="Morin E."/>
            <person name="Kohler A."/>
            <person name="Barry K."/>
            <person name="LaButti K."/>
            <person name="Morin E."/>
            <person name="Salamov A."/>
            <person name="Lipzen A."/>
            <person name="Mereny Z."/>
            <person name="Hegedus B."/>
            <person name="Baldrian P."/>
            <person name="Stursova M."/>
            <person name="Weitz H."/>
            <person name="Taylor A."/>
            <person name="Grigoriev I.V."/>
            <person name="Nagy L.G."/>
            <person name="Martin F."/>
            <person name="Kauserud H."/>
        </authorList>
    </citation>
    <scope>NUCLEOTIDE SEQUENCE</scope>
    <source>
        <strain evidence="2">CBHHK002</strain>
    </source>
</reference>
<feature type="region of interest" description="Disordered" evidence="1">
    <location>
        <begin position="40"/>
        <end position="82"/>
    </location>
</feature>
<accession>A0AAD6ZPD6</accession>
<feature type="region of interest" description="Disordered" evidence="1">
    <location>
        <begin position="284"/>
        <end position="307"/>
    </location>
</feature>
<evidence type="ECO:0000256" key="1">
    <source>
        <dbReference type="SAM" id="MobiDB-lite"/>
    </source>
</evidence>
<dbReference type="Proteomes" id="UP001218218">
    <property type="component" value="Unassembled WGS sequence"/>
</dbReference>
<name>A0AAD6ZPD6_9AGAR</name>
<feature type="compositionally biased region" description="Basic and acidic residues" evidence="1">
    <location>
        <begin position="48"/>
        <end position="63"/>
    </location>
</feature>
<proteinExistence type="predicted"/>
<dbReference type="EMBL" id="JARIHO010000035">
    <property type="protein sequence ID" value="KAJ7331383.1"/>
    <property type="molecule type" value="Genomic_DNA"/>
</dbReference>
<protein>
    <submittedName>
        <fullName evidence="2">Uncharacterized protein</fullName>
    </submittedName>
</protein>
<keyword evidence="3" id="KW-1185">Reference proteome</keyword>